<organism evidence="2 3">
    <name type="scientific">Glaciimonas soli</name>
    <dbReference type="NCBI Taxonomy" id="2590999"/>
    <lineage>
        <taxon>Bacteria</taxon>
        <taxon>Pseudomonadati</taxon>
        <taxon>Pseudomonadota</taxon>
        <taxon>Betaproteobacteria</taxon>
        <taxon>Burkholderiales</taxon>
        <taxon>Oxalobacteraceae</taxon>
        <taxon>Glaciimonas</taxon>
    </lineage>
</organism>
<dbReference type="AlphaFoldDB" id="A0A843YR56"/>
<gene>
    <name evidence="2" type="ORF">GEV47_12990</name>
</gene>
<proteinExistence type="predicted"/>
<dbReference type="InterPro" id="IPR029058">
    <property type="entry name" value="AB_hydrolase_fold"/>
</dbReference>
<evidence type="ECO:0000259" key="1">
    <source>
        <dbReference type="Pfam" id="PF00561"/>
    </source>
</evidence>
<comment type="caution">
    <text evidence="2">The sequence shown here is derived from an EMBL/GenBank/DDBJ whole genome shotgun (WGS) entry which is preliminary data.</text>
</comment>
<feature type="domain" description="AB hydrolase-1" evidence="1">
    <location>
        <begin position="64"/>
        <end position="314"/>
    </location>
</feature>
<sequence length="328" mass="36736">MASLSQAQGNPKNKPVVYGEQLEGFDYAYPVHIYAFESQAEEMHMAYIDSPPSNASKPNGHTAVLLHGKNFCAGTWETTIKALNDDGYRVIAPDQIGFCKSTKPERYQYSLHQLANNTRALLDSLGIGKSIVVGHSMGGMLAIRYALMYPDAVERLALVDPIGLEDWKAQGVPYSTIDQLYARELKTSADSIKNYQRNTYYADEWKPEFDRWVQMLAGMYRGPGLQAVARNSALTYDMIYTQPVFYEFEQLKMPTALFIGWKDNTAIGKDTAPPEVRARLGNYKELGKAAAARIPHAQLIEFEDLGHAPQIQAPERFNKALLKALDEN</sequence>
<dbReference type="InterPro" id="IPR000073">
    <property type="entry name" value="AB_hydrolase_1"/>
</dbReference>
<dbReference type="RefSeq" id="WP_153235644.1">
    <property type="nucleotide sequence ID" value="NZ_WINI01000007.1"/>
</dbReference>
<dbReference type="InterPro" id="IPR050266">
    <property type="entry name" value="AB_hydrolase_sf"/>
</dbReference>
<dbReference type="OrthoDB" id="9773293at2"/>
<dbReference type="PRINTS" id="PR00111">
    <property type="entry name" value="ABHYDROLASE"/>
</dbReference>
<dbReference type="InterPro" id="IPR000639">
    <property type="entry name" value="Epox_hydrolase-like"/>
</dbReference>
<dbReference type="Pfam" id="PF00561">
    <property type="entry name" value="Abhydrolase_1"/>
    <property type="match status" value="1"/>
</dbReference>
<evidence type="ECO:0000313" key="2">
    <source>
        <dbReference type="EMBL" id="MQR01590.1"/>
    </source>
</evidence>
<keyword evidence="2" id="KW-0378">Hydrolase</keyword>
<dbReference type="GO" id="GO:0046464">
    <property type="term" value="P:acylglycerol catabolic process"/>
    <property type="evidence" value="ECO:0007669"/>
    <property type="project" value="TreeGrafter"/>
</dbReference>
<dbReference type="PANTHER" id="PTHR43798:SF33">
    <property type="entry name" value="HYDROLASE, PUTATIVE (AFU_ORTHOLOGUE AFUA_2G14860)-RELATED"/>
    <property type="match status" value="1"/>
</dbReference>
<dbReference type="EMBL" id="WINI01000007">
    <property type="protein sequence ID" value="MQR01590.1"/>
    <property type="molecule type" value="Genomic_DNA"/>
</dbReference>
<protein>
    <submittedName>
        <fullName evidence="2">Alpha/beta fold hydrolase</fullName>
    </submittedName>
</protein>
<accession>A0A843YR56</accession>
<reference evidence="2 3" key="1">
    <citation type="submission" date="2019-10" db="EMBL/GenBank/DDBJ databases">
        <title>Glaciimonas soli sp. nov., a psychrophilic bacterium isolated from the forest soil of a high elevation mountain in Taiwan.</title>
        <authorList>
            <person name="Wang L.-T."/>
            <person name="Shieh W.Y."/>
        </authorList>
    </citation>
    <scope>NUCLEOTIDE SEQUENCE [LARGE SCALE GENOMIC DNA]</scope>
    <source>
        <strain evidence="2 3">GS1</strain>
    </source>
</reference>
<keyword evidence="3" id="KW-1185">Reference proteome</keyword>
<dbReference type="PRINTS" id="PR00412">
    <property type="entry name" value="EPOXHYDRLASE"/>
</dbReference>
<name>A0A843YR56_9BURK</name>
<dbReference type="GO" id="GO:0016020">
    <property type="term" value="C:membrane"/>
    <property type="evidence" value="ECO:0007669"/>
    <property type="project" value="TreeGrafter"/>
</dbReference>
<dbReference type="SUPFAM" id="SSF53474">
    <property type="entry name" value="alpha/beta-Hydrolases"/>
    <property type="match status" value="1"/>
</dbReference>
<dbReference type="PANTHER" id="PTHR43798">
    <property type="entry name" value="MONOACYLGLYCEROL LIPASE"/>
    <property type="match status" value="1"/>
</dbReference>
<evidence type="ECO:0000313" key="3">
    <source>
        <dbReference type="Proteomes" id="UP000451565"/>
    </source>
</evidence>
<dbReference type="Gene3D" id="3.40.50.1820">
    <property type="entry name" value="alpha/beta hydrolase"/>
    <property type="match status" value="1"/>
</dbReference>
<dbReference type="GO" id="GO:0047372">
    <property type="term" value="F:monoacylglycerol lipase activity"/>
    <property type="evidence" value="ECO:0007669"/>
    <property type="project" value="TreeGrafter"/>
</dbReference>
<dbReference type="Proteomes" id="UP000451565">
    <property type="component" value="Unassembled WGS sequence"/>
</dbReference>